<dbReference type="InterPro" id="IPR000504">
    <property type="entry name" value="RRM_dom"/>
</dbReference>
<dbReference type="PANTHER" id="PTHR10501">
    <property type="entry name" value="U1 SMALL NUCLEAR RIBONUCLEOPROTEIN A/U2 SMALL NUCLEAR RIBONUCLEOPROTEIN B"/>
    <property type="match status" value="1"/>
</dbReference>
<comment type="caution">
    <text evidence="6">The sequence shown here is derived from an EMBL/GenBank/DDBJ whole genome shotgun (WGS) entry which is preliminary data.</text>
</comment>
<dbReference type="FunFam" id="3.30.70.330:FF:000089">
    <property type="entry name" value="RNA binding protein"/>
    <property type="match status" value="1"/>
</dbReference>
<feature type="compositionally biased region" description="Polar residues" evidence="4">
    <location>
        <begin position="153"/>
        <end position="162"/>
    </location>
</feature>
<keyword evidence="7" id="KW-1185">Reference proteome</keyword>
<reference evidence="6" key="1">
    <citation type="journal article" date="2023" name="Genome Biol. Evol.">
        <title>First Whole Genome Sequence and Flow Cytometry Genome Size Data for the Lichen-Forming Fungus Ramalina farinacea (Ascomycota).</title>
        <authorList>
            <person name="Llewellyn T."/>
            <person name="Mian S."/>
            <person name="Hill R."/>
            <person name="Leitch I.J."/>
            <person name="Gaya E."/>
        </authorList>
    </citation>
    <scope>NUCLEOTIDE SEQUENCE</scope>
    <source>
        <strain evidence="6">LIQ254RAFAR</strain>
    </source>
</reference>
<feature type="compositionally biased region" description="Gly residues" evidence="4">
    <location>
        <begin position="579"/>
        <end position="591"/>
    </location>
</feature>
<feature type="region of interest" description="Disordered" evidence="4">
    <location>
        <begin position="484"/>
        <end position="591"/>
    </location>
</feature>
<dbReference type="Proteomes" id="UP001161017">
    <property type="component" value="Unassembled WGS sequence"/>
</dbReference>
<feature type="compositionally biased region" description="Polar residues" evidence="4">
    <location>
        <begin position="501"/>
        <end position="539"/>
    </location>
</feature>
<dbReference type="EMBL" id="JAPUFD010000018">
    <property type="protein sequence ID" value="MDI1492353.1"/>
    <property type="molecule type" value="Genomic_DNA"/>
</dbReference>
<sequence length="591" mass="62197">MSSARSALPAASDVGGTELSAIRIRKLPYNFDHAQLRSLLTFADRLEGADFVKSSPPDQGCKTAIARFYSASAAQQAQSVLDGKQIDPEKQSLSIDFMRFSPGGSMGFDRQNFDLSSTRAHSNSSVSSAQRYNGQYQPRNRITPPGAPPYTNGLPSNDSPFSPSHPDSRQRVLGRDVIGEDDPDDETSDLLRDPMGALPQSALEHIQPHLPPVSGYTSPRHNGLQSPVSSMPNGISTQPPPSSYQLRHPQVRGTQMPPVNPADQNPPCNTLYVGNLPIDTSEDELKAMFSKQRGYRRLCFRTKQNGPMCFVEFEDISFATKALNDLYGYPLHNSAQRGGIRLSFSKNPLGVRTGQPGGMGPPTPMSPSGQFPGANGYGGMNSFSTANGPPPGIPAPPGLPMGNGGSAHGANGVNGANGMMSPSAANMGFSMNGYGSMSPTGMGFGIGDLNAAMNGAVNNTGGPMSPPSQGSAWSRVPDGYGGFSNGYGNGVNNGRTNGLNPSLNNGPSNGLTNGPNNGQSNRHNSGQNNRLDNGQNNRPNDGYTDEHHDRHSNGLSNGNNNGRNSGQSGGQNNAHKNGQHGGHNNGNGCGR</sequence>
<feature type="compositionally biased region" description="Low complexity" evidence="4">
    <location>
        <begin position="553"/>
        <end position="576"/>
    </location>
</feature>
<feature type="region of interest" description="Disordered" evidence="4">
    <location>
        <begin position="117"/>
        <end position="170"/>
    </location>
</feature>
<feature type="domain" description="RRM" evidence="5">
    <location>
        <begin position="269"/>
        <end position="347"/>
    </location>
</feature>
<protein>
    <submittedName>
        <fullName evidence="6">Cell cycle RNA binding protein whi3</fullName>
    </submittedName>
</protein>
<feature type="region of interest" description="Disordered" evidence="4">
    <location>
        <begin position="214"/>
        <end position="251"/>
    </location>
</feature>
<keyword evidence="2 3" id="KW-0694">RNA-binding</keyword>
<name>A0AA43QWR7_9LECA</name>
<dbReference type="AlphaFoldDB" id="A0AA43QWR7"/>
<gene>
    <name evidence="6" type="primary">WHI3</name>
    <name evidence="6" type="ORF">OHK93_003567</name>
</gene>
<organism evidence="6 7">
    <name type="scientific">Ramalina farinacea</name>
    <dbReference type="NCBI Taxonomy" id="258253"/>
    <lineage>
        <taxon>Eukaryota</taxon>
        <taxon>Fungi</taxon>
        <taxon>Dikarya</taxon>
        <taxon>Ascomycota</taxon>
        <taxon>Pezizomycotina</taxon>
        <taxon>Lecanoromycetes</taxon>
        <taxon>OSLEUM clade</taxon>
        <taxon>Lecanoromycetidae</taxon>
        <taxon>Lecanorales</taxon>
        <taxon>Lecanorineae</taxon>
        <taxon>Ramalinaceae</taxon>
        <taxon>Ramalina</taxon>
    </lineage>
</organism>
<feature type="compositionally biased region" description="Polar residues" evidence="4">
    <location>
        <begin position="458"/>
        <end position="472"/>
    </location>
</feature>
<evidence type="ECO:0000313" key="7">
    <source>
        <dbReference type="Proteomes" id="UP001161017"/>
    </source>
</evidence>
<dbReference type="Gene3D" id="3.30.70.330">
    <property type="match status" value="1"/>
</dbReference>
<dbReference type="GO" id="GO:0003723">
    <property type="term" value="F:RNA binding"/>
    <property type="evidence" value="ECO:0007669"/>
    <property type="project" value="UniProtKB-UniRule"/>
</dbReference>
<evidence type="ECO:0000259" key="5">
    <source>
        <dbReference type="PROSITE" id="PS50102"/>
    </source>
</evidence>
<dbReference type="SUPFAM" id="SSF54928">
    <property type="entry name" value="RNA-binding domain, RBD"/>
    <property type="match status" value="2"/>
</dbReference>
<dbReference type="InterPro" id="IPR035979">
    <property type="entry name" value="RBD_domain_sf"/>
</dbReference>
<dbReference type="InterPro" id="IPR012677">
    <property type="entry name" value="Nucleotide-bd_a/b_plait_sf"/>
</dbReference>
<evidence type="ECO:0000256" key="4">
    <source>
        <dbReference type="SAM" id="MobiDB-lite"/>
    </source>
</evidence>
<keyword evidence="1" id="KW-0597">Phosphoprotein</keyword>
<evidence type="ECO:0000313" key="6">
    <source>
        <dbReference type="EMBL" id="MDI1492353.1"/>
    </source>
</evidence>
<proteinExistence type="predicted"/>
<accession>A0AA43QWR7</accession>
<feature type="compositionally biased region" description="Polar residues" evidence="4">
    <location>
        <begin position="215"/>
        <end position="237"/>
    </location>
</feature>
<dbReference type="Pfam" id="PF00076">
    <property type="entry name" value="RRM_1"/>
    <property type="match status" value="1"/>
</dbReference>
<feature type="compositionally biased region" description="Polar residues" evidence="4">
    <location>
        <begin position="117"/>
        <end position="140"/>
    </location>
</feature>
<evidence type="ECO:0000256" key="1">
    <source>
        <dbReference type="ARBA" id="ARBA00022553"/>
    </source>
</evidence>
<evidence type="ECO:0000256" key="3">
    <source>
        <dbReference type="PROSITE-ProRule" id="PRU00176"/>
    </source>
</evidence>
<feature type="region of interest" description="Disordered" evidence="4">
    <location>
        <begin position="458"/>
        <end position="477"/>
    </location>
</feature>
<dbReference type="PROSITE" id="PS50102">
    <property type="entry name" value="RRM"/>
    <property type="match status" value="1"/>
</dbReference>
<evidence type="ECO:0000256" key="2">
    <source>
        <dbReference type="ARBA" id="ARBA00022884"/>
    </source>
</evidence>
<dbReference type="CDD" id="cd12245">
    <property type="entry name" value="RRM_scw1_like"/>
    <property type="match status" value="1"/>
</dbReference>
<dbReference type="SMART" id="SM00360">
    <property type="entry name" value="RRM"/>
    <property type="match status" value="2"/>
</dbReference>